<accession>A0ABZ2V2U4</accession>
<evidence type="ECO:0000313" key="2">
    <source>
        <dbReference type="EMBL" id="WZC48415.1"/>
    </source>
</evidence>
<dbReference type="RefSeq" id="WP_341366531.1">
    <property type="nucleotide sequence ID" value="NZ_CP150951.2"/>
</dbReference>
<name>A0ABZ2V2U4_9RHOB</name>
<keyword evidence="3" id="KW-1185">Reference proteome</keyword>
<evidence type="ECO:0008006" key="4">
    <source>
        <dbReference type="Google" id="ProtNLM"/>
    </source>
</evidence>
<feature type="transmembrane region" description="Helical" evidence="1">
    <location>
        <begin position="312"/>
        <end position="332"/>
    </location>
</feature>
<reference evidence="3" key="1">
    <citation type="submission" date="2024-04" db="EMBL/GenBank/DDBJ databases">
        <title>Phylogenomic analyses of a clade within the roseobacter group suggest taxonomic reassignments of species of the genera Aestuariivita, Citreicella, Loktanella, Nautella, Pelagibaca, Ruegeria, Thalassobius, Thiobacimonas and Tropicibacter, and the proposal o.</title>
        <authorList>
            <person name="Jeon C.O."/>
        </authorList>
    </citation>
    <scope>NUCLEOTIDE SEQUENCE [LARGE SCALE GENOMIC DNA]</scope>
    <source>
        <strain evidence="3">BS5-3</strain>
    </source>
</reference>
<evidence type="ECO:0000313" key="3">
    <source>
        <dbReference type="Proteomes" id="UP001440612"/>
    </source>
</evidence>
<sequence>MLRSISRPTLGYIIIATLVLGPIALLAAFNMQLEPPVSDIWQHAAAIRALIADLANPANPFVVSDEGSRHFQPLWVAGAAVAQLFGLTEWDILRAAAILSMFVFGAGIFLFSRAFYSAPWAPVALLLTLIFAWLIRPQHTGLHSFHTLVYSAAYPATFLIGFSFILWAWTIRTVEGAVSPWRLVLLSLFMLTTHQLGAAIGLTVAGCFAVCWPGASLRIRVITLAAMAAGVLLSMLWPYHNPVLQMIGGAGSSWVGGTGFYTSQYMAAAFLPAGLGLLAFYQRKYWAVAMGFVILSGLFLLGLVGVTIAGRFLMPMILLMHIGLAGLILQIFEDPQRDRSQKGLLVGIAALTVAFLHCFYLYWAIGVEQRQRAAETHVFAAVRALTSDIPDLEPVAAISGTAWETVATGQRIIAIPWPEPEIHDLQERQAALARIADPQTSLAQRRSIAAQYDVRVLIADTDNLPEATVALFREQAVRVRSVGSVMRFDLFD</sequence>
<feature type="transmembrane region" description="Helical" evidence="1">
    <location>
        <begin position="259"/>
        <end position="278"/>
    </location>
</feature>
<feature type="transmembrane region" description="Helical" evidence="1">
    <location>
        <begin position="219"/>
        <end position="239"/>
    </location>
</feature>
<proteinExistence type="predicted"/>
<gene>
    <name evidence="2" type="ORF">AABB29_16355</name>
</gene>
<keyword evidence="1" id="KW-0812">Transmembrane</keyword>
<feature type="transmembrane region" description="Helical" evidence="1">
    <location>
        <begin position="285"/>
        <end position="306"/>
    </location>
</feature>
<dbReference type="Proteomes" id="UP001440612">
    <property type="component" value="Chromosome"/>
</dbReference>
<feature type="transmembrane region" description="Helical" evidence="1">
    <location>
        <begin position="92"/>
        <end position="111"/>
    </location>
</feature>
<feature type="transmembrane region" description="Helical" evidence="1">
    <location>
        <begin position="147"/>
        <end position="171"/>
    </location>
</feature>
<keyword evidence="1" id="KW-1133">Transmembrane helix</keyword>
<feature type="transmembrane region" description="Helical" evidence="1">
    <location>
        <begin position="344"/>
        <end position="363"/>
    </location>
</feature>
<protein>
    <recommendedName>
        <fullName evidence="4">Glycosyltransferase RgtA/B/C/D-like domain-containing protein</fullName>
    </recommendedName>
</protein>
<organism evidence="2 3">
    <name type="scientific">Yoonia phaeophyticola</name>
    <dbReference type="NCBI Taxonomy" id="3137369"/>
    <lineage>
        <taxon>Bacteria</taxon>
        <taxon>Pseudomonadati</taxon>
        <taxon>Pseudomonadota</taxon>
        <taxon>Alphaproteobacteria</taxon>
        <taxon>Rhodobacterales</taxon>
        <taxon>Paracoccaceae</taxon>
        <taxon>Yoonia</taxon>
    </lineage>
</organism>
<feature type="transmembrane region" description="Helical" evidence="1">
    <location>
        <begin position="183"/>
        <end position="212"/>
    </location>
</feature>
<evidence type="ECO:0000256" key="1">
    <source>
        <dbReference type="SAM" id="Phobius"/>
    </source>
</evidence>
<dbReference type="EMBL" id="CP150951">
    <property type="protein sequence ID" value="WZC48415.1"/>
    <property type="molecule type" value="Genomic_DNA"/>
</dbReference>
<feature type="transmembrane region" description="Helical" evidence="1">
    <location>
        <begin position="12"/>
        <end position="31"/>
    </location>
</feature>
<keyword evidence="1" id="KW-0472">Membrane</keyword>
<feature type="transmembrane region" description="Helical" evidence="1">
    <location>
        <begin position="117"/>
        <end position="135"/>
    </location>
</feature>